<dbReference type="AlphaFoldDB" id="A0A6J1SQH4"/>
<dbReference type="PROSITE" id="PS50222">
    <property type="entry name" value="EF_HAND_2"/>
    <property type="match status" value="2"/>
</dbReference>
<dbReference type="InterPro" id="IPR011992">
    <property type="entry name" value="EF-hand-dom_pair"/>
</dbReference>
<keyword evidence="4" id="KW-0175">Coiled coil</keyword>
<dbReference type="FunFam" id="1.10.238.10:FF:000112">
    <property type="entry name" value="EF-hand domain family, member D2"/>
    <property type="match status" value="1"/>
</dbReference>
<dbReference type="RefSeq" id="XP_026283529.1">
    <property type="nucleotide sequence ID" value="XM_026427744.2"/>
</dbReference>
<feature type="domain" description="EF-hand" evidence="5">
    <location>
        <begin position="42"/>
        <end position="77"/>
    </location>
</feature>
<organism evidence="6 7">
    <name type="scientific">Frankliniella occidentalis</name>
    <name type="common">Western flower thrips</name>
    <name type="synonym">Euthrips occidentalis</name>
    <dbReference type="NCBI Taxonomy" id="133901"/>
    <lineage>
        <taxon>Eukaryota</taxon>
        <taxon>Metazoa</taxon>
        <taxon>Ecdysozoa</taxon>
        <taxon>Arthropoda</taxon>
        <taxon>Hexapoda</taxon>
        <taxon>Insecta</taxon>
        <taxon>Pterygota</taxon>
        <taxon>Neoptera</taxon>
        <taxon>Paraneoptera</taxon>
        <taxon>Thysanoptera</taxon>
        <taxon>Terebrantia</taxon>
        <taxon>Thripoidea</taxon>
        <taxon>Thripidae</taxon>
        <taxon>Frankliniella</taxon>
    </lineage>
</organism>
<evidence type="ECO:0000256" key="4">
    <source>
        <dbReference type="SAM" id="Coils"/>
    </source>
</evidence>
<feature type="coiled-coil region" evidence="4">
    <location>
        <begin position="153"/>
        <end position="184"/>
    </location>
</feature>
<keyword evidence="6" id="KW-1185">Reference proteome</keyword>
<dbReference type="GO" id="GO:0005509">
    <property type="term" value="F:calcium ion binding"/>
    <property type="evidence" value="ECO:0007669"/>
    <property type="project" value="InterPro"/>
</dbReference>
<dbReference type="PANTHER" id="PTHR13025:SF6">
    <property type="entry name" value="EF-HAND DOMAIN-CONTAINING PROTEIN-RELATED"/>
    <property type="match status" value="1"/>
</dbReference>
<dbReference type="InterPro" id="IPR018247">
    <property type="entry name" value="EF_Hand_1_Ca_BS"/>
</dbReference>
<dbReference type="PROSITE" id="PS00018">
    <property type="entry name" value="EF_HAND_1"/>
    <property type="match status" value="1"/>
</dbReference>
<keyword evidence="2" id="KW-0677">Repeat</keyword>
<evidence type="ECO:0000259" key="5">
    <source>
        <dbReference type="PROSITE" id="PS50222"/>
    </source>
</evidence>
<dbReference type="SMART" id="SM00054">
    <property type="entry name" value="EFh"/>
    <property type="match status" value="2"/>
</dbReference>
<evidence type="ECO:0000256" key="2">
    <source>
        <dbReference type="ARBA" id="ARBA00022737"/>
    </source>
</evidence>
<name>A0A6J1SQH4_FRAOC</name>
<dbReference type="CDD" id="cd00051">
    <property type="entry name" value="EFh"/>
    <property type="match status" value="1"/>
</dbReference>
<proteinExistence type="predicted"/>
<evidence type="ECO:0000313" key="7">
    <source>
        <dbReference type="RefSeq" id="XP_026283529.1"/>
    </source>
</evidence>
<keyword evidence="3" id="KW-0106">Calcium</keyword>
<dbReference type="InterPro" id="IPR049025">
    <property type="entry name" value="AIF-1_EF_pair"/>
</dbReference>
<protein>
    <submittedName>
        <fullName evidence="7">EF-hand domain-containing protein D2 homolog</fullName>
    </submittedName>
</protein>
<dbReference type="PANTHER" id="PTHR13025">
    <property type="entry name" value="EF-HAND DOMAIN-CONTAINING PROTEIN D"/>
    <property type="match status" value="1"/>
</dbReference>
<dbReference type="InterPro" id="IPR002048">
    <property type="entry name" value="EF_hand_dom"/>
</dbReference>
<evidence type="ECO:0000256" key="1">
    <source>
        <dbReference type="ARBA" id="ARBA00022723"/>
    </source>
</evidence>
<dbReference type="Pfam" id="PF21008">
    <property type="entry name" value="AIF-1"/>
    <property type="match status" value="1"/>
</dbReference>
<evidence type="ECO:0000313" key="6">
    <source>
        <dbReference type="Proteomes" id="UP000504606"/>
    </source>
</evidence>
<dbReference type="KEGG" id="foc:113209964"/>
<dbReference type="Gene3D" id="1.10.238.10">
    <property type="entry name" value="EF-hand"/>
    <property type="match status" value="1"/>
</dbReference>
<dbReference type="CTD" id="35158"/>
<dbReference type="SUPFAM" id="SSF47473">
    <property type="entry name" value="EF-hand"/>
    <property type="match status" value="1"/>
</dbReference>
<dbReference type="OrthoDB" id="6572480at2759"/>
<dbReference type="InterPro" id="IPR040365">
    <property type="entry name" value="EFHD1/2"/>
</dbReference>
<feature type="domain" description="EF-hand" evidence="5">
    <location>
        <begin position="78"/>
        <end position="113"/>
    </location>
</feature>
<keyword evidence="1" id="KW-0479">Metal-binding</keyword>
<accession>A0A6J1SQH4</accession>
<gene>
    <name evidence="7" type="primary">LOC113209964</name>
</gene>
<evidence type="ECO:0000256" key="3">
    <source>
        <dbReference type="ARBA" id="ARBA00022837"/>
    </source>
</evidence>
<reference evidence="7" key="1">
    <citation type="submission" date="2025-08" db="UniProtKB">
        <authorList>
            <consortium name="RefSeq"/>
        </authorList>
    </citation>
    <scope>IDENTIFICATION</scope>
    <source>
        <tissue evidence="7">Whole organism</tissue>
    </source>
</reference>
<dbReference type="Proteomes" id="UP000504606">
    <property type="component" value="Unplaced"/>
</dbReference>
<sequence>MPADQELSSVLQRRQSINDALEEGKEVKPKLKVNVFAEFSRQELKQFEQTFKTFDLGGDGFLDLLEMKLMMERLGAPQTHLGLKKMIQEVDEDQDGKISFKEFLMIYRKARAGELNEESLKRLAVLTEINVEEVGVYGAKNFFEAKIEQLRRGSLFEDEIRREKERKQREEEERERRRLEFKEKAAMFQNGGPRMVAVNNNNN</sequence>
<dbReference type="GeneID" id="113209964"/>